<dbReference type="Proteomes" id="UP000051952">
    <property type="component" value="Unassembled WGS sequence"/>
</dbReference>
<dbReference type="GO" id="GO:0005744">
    <property type="term" value="C:TIM23 mitochondrial import inner membrane translocase complex"/>
    <property type="evidence" value="ECO:0007669"/>
    <property type="project" value="UniProtKB-UniRule"/>
</dbReference>
<keyword evidence="4" id="KW-1185">Reference proteome</keyword>
<dbReference type="AlphaFoldDB" id="A0A0S4J5Z2"/>
<dbReference type="EMBL" id="CYKH01000903">
    <property type="protein sequence ID" value="CUG62057.1"/>
    <property type="molecule type" value="Genomic_DNA"/>
</dbReference>
<reference evidence="4" key="1">
    <citation type="submission" date="2015-09" db="EMBL/GenBank/DDBJ databases">
        <authorList>
            <consortium name="Pathogen Informatics"/>
        </authorList>
    </citation>
    <scope>NUCLEOTIDE SEQUENCE [LARGE SCALE GENOMIC DNA]</scope>
    <source>
        <strain evidence="4">Lake Konstanz</strain>
    </source>
</reference>
<protein>
    <recommendedName>
        <fullName evidence="1">Mitochondrial import inner membrane translocase subunit TIM50</fullName>
    </recommendedName>
</protein>
<dbReference type="OMA" id="KENAWDG"/>
<dbReference type="Gene3D" id="3.40.50.1000">
    <property type="entry name" value="HAD superfamily/HAD-like"/>
    <property type="match status" value="1"/>
</dbReference>
<dbReference type="InterPro" id="IPR036412">
    <property type="entry name" value="HAD-like_sf"/>
</dbReference>
<evidence type="ECO:0000313" key="3">
    <source>
        <dbReference type="EMBL" id="CUG62057.1"/>
    </source>
</evidence>
<dbReference type="GO" id="GO:0015031">
    <property type="term" value="P:protein transport"/>
    <property type="evidence" value="ECO:0007669"/>
    <property type="project" value="UniProtKB-KW"/>
</dbReference>
<dbReference type="PROSITE" id="PS50969">
    <property type="entry name" value="FCP1"/>
    <property type="match status" value="1"/>
</dbReference>
<evidence type="ECO:0000313" key="4">
    <source>
        <dbReference type="Proteomes" id="UP000051952"/>
    </source>
</evidence>
<proteinExistence type="inferred from homology"/>
<name>A0A0S4J5Z2_BODSA</name>
<dbReference type="OrthoDB" id="277011at2759"/>
<keyword evidence="1" id="KW-0496">Mitochondrion</keyword>
<comment type="subunit">
    <text evidence="1">Component of the TIM23 complex.</text>
</comment>
<evidence type="ECO:0000259" key="2">
    <source>
        <dbReference type="PROSITE" id="PS50969"/>
    </source>
</evidence>
<dbReference type="InterPro" id="IPR050365">
    <property type="entry name" value="TIM50"/>
</dbReference>
<dbReference type="VEuPathDB" id="TriTrypDB:BSAL_05635"/>
<keyword evidence="1" id="KW-0811">Translocation</keyword>
<comment type="subcellular location">
    <subcellularLocation>
        <location evidence="1">Mitochondrion inner membrane</location>
        <topology evidence="1">Single-pass membrane protein</topology>
    </subcellularLocation>
</comment>
<dbReference type="SMART" id="SM00577">
    <property type="entry name" value="CPDc"/>
    <property type="match status" value="1"/>
</dbReference>
<organism evidence="3 4">
    <name type="scientific">Bodo saltans</name>
    <name type="common">Flagellated protozoan</name>
    <dbReference type="NCBI Taxonomy" id="75058"/>
    <lineage>
        <taxon>Eukaryota</taxon>
        <taxon>Discoba</taxon>
        <taxon>Euglenozoa</taxon>
        <taxon>Kinetoplastea</taxon>
        <taxon>Metakinetoplastina</taxon>
        <taxon>Eubodonida</taxon>
        <taxon>Bodonidae</taxon>
        <taxon>Bodo</taxon>
    </lineage>
</organism>
<comment type="function">
    <text evidence="1">Essential component of the TIM23 complex, a complex that mediates the translocation of transit peptide-containing proteins across the mitochondrial inner membrane.</text>
</comment>
<feature type="domain" description="FCP1 homology" evidence="2">
    <location>
        <begin position="108"/>
        <end position="261"/>
    </location>
</feature>
<sequence>MLGSRLLRRSSDRVGKAVPKAAGDPVFSRGGNIHMFANKERAWENHTEDRWHGLKRFKEFMGRVMGESGVRYYMLGTLAMIAFAGSRLWALQQDLTATHGLLGDKKKVYKSRLTVVFDIDETIVSYGDKAFRMKAGMIPRPHLAELLDYLCTIDAEVVLWSAASDRYTKQVLQVIDPSGQRVSSSISRSNDWFTKDHYYEKNAHWLKRDMNNTLIIENRALAVRNCNANAVLVEDFIRGEYMDDGQDHPLNDNALRVIKDIVKDLETSGTPVPEYLADAKRRNPNIKEIPCHVAIRQLPEEIARGVYYFIGDKYKSTGH</sequence>
<dbReference type="PANTHER" id="PTHR12210">
    <property type="entry name" value="DULLARD PROTEIN PHOSPHATASE"/>
    <property type="match status" value="1"/>
</dbReference>
<accession>A0A0S4J5Z2</accession>
<dbReference type="InterPro" id="IPR004274">
    <property type="entry name" value="FCP1_dom"/>
</dbReference>
<keyword evidence="1" id="KW-0809">Transit peptide</keyword>
<dbReference type="Pfam" id="PF03031">
    <property type="entry name" value="NIF"/>
    <property type="match status" value="1"/>
</dbReference>
<keyword evidence="1" id="KW-0653">Protein transport</keyword>
<keyword evidence="1" id="KW-0813">Transport</keyword>
<dbReference type="SUPFAM" id="SSF56784">
    <property type="entry name" value="HAD-like"/>
    <property type="match status" value="1"/>
</dbReference>
<gene>
    <name evidence="3" type="ORF">BSAL_05635</name>
</gene>
<dbReference type="InterPro" id="IPR023214">
    <property type="entry name" value="HAD_sf"/>
</dbReference>
<evidence type="ECO:0000256" key="1">
    <source>
        <dbReference type="RuleBase" id="RU365079"/>
    </source>
</evidence>
<comment type="similarity">
    <text evidence="1">Belongs to the TIM50 family.</text>
</comment>